<feature type="transmembrane region" description="Helical" evidence="1">
    <location>
        <begin position="33"/>
        <end position="57"/>
    </location>
</feature>
<evidence type="ECO:0000256" key="1">
    <source>
        <dbReference type="SAM" id="Phobius"/>
    </source>
</evidence>
<keyword evidence="1" id="KW-1133">Transmembrane helix</keyword>
<name>A0A8J2EA26_COTCN</name>
<keyword evidence="1" id="KW-0472">Membrane</keyword>
<organism evidence="2 3">
    <name type="scientific">Cotesia congregata</name>
    <name type="common">Parasitoid wasp</name>
    <name type="synonym">Apanteles congregatus</name>
    <dbReference type="NCBI Taxonomy" id="51543"/>
    <lineage>
        <taxon>Eukaryota</taxon>
        <taxon>Metazoa</taxon>
        <taxon>Ecdysozoa</taxon>
        <taxon>Arthropoda</taxon>
        <taxon>Hexapoda</taxon>
        <taxon>Insecta</taxon>
        <taxon>Pterygota</taxon>
        <taxon>Neoptera</taxon>
        <taxon>Endopterygota</taxon>
        <taxon>Hymenoptera</taxon>
        <taxon>Apocrita</taxon>
        <taxon>Ichneumonoidea</taxon>
        <taxon>Braconidae</taxon>
        <taxon>Microgastrinae</taxon>
        <taxon>Cotesia</taxon>
    </lineage>
</organism>
<reference evidence="2" key="1">
    <citation type="submission" date="2021-04" db="EMBL/GenBank/DDBJ databases">
        <authorList>
            <person name="Chebbi M.A.C M."/>
        </authorList>
    </citation>
    <scope>NUCLEOTIDE SEQUENCE</scope>
</reference>
<gene>
    <name evidence="2" type="ORF">HICCMSTLAB_LOCUS222</name>
</gene>
<evidence type="ECO:0000313" key="3">
    <source>
        <dbReference type="Proteomes" id="UP000786811"/>
    </source>
</evidence>
<dbReference type="EMBL" id="CAJNRD030001086">
    <property type="protein sequence ID" value="CAG5073091.1"/>
    <property type="molecule type" value="Genomic_DNA"/>
</dbReference>
<proteinExistence type="predicted"/>
<protein>
    <submittedName>
        <fullName evidence="2">Uncharacterized protein</fullName>
    </submittedName>
</protein>
<dbReference type="OrthoDB" id="7366896at2759"/>
<dbReference type="Proteomes" id="UP000786811">
    <property type="component" value="Unassembled WGS sequence"/>
</dbReference>
<accession>A0A8J2EA26</accession>
<comment type="caution">
    <text evidence="2">The sequence shown here is derived from an EMBL/GenBank/DDBJ whole genome shotgun (WGS) entry which is preliminary data.</text>
</comment>
<keyword evidence="3" id="KW-1185">Reference proteome</keyword>
<evidence type="ECO:0000313" key="2">
    <source>
        <dbReference type="EMBL" id="CAG5073091.1"/>
    </source>
</evidence>
<sequence length="77" mass="7963">MEFKGGYQLCPTCKKPLINGENLKQLRIKWIKWGVCSLFITAAGGGIGACVLSFLGFGSAGVAGGSLAASWQGPAVM</sequence>
<feature type="non-terminal residue" evidence="2">
    <location>
        <position position="77"/>
    </location>
</feature>
<keyword evidence="1" id="KW-0812">Transmembrane</keyword>
<dbReference type="AlphaFoldDB" id="A0A8J2EA26"/>